<dbReference type="SUPFAM" id="SSF53474">
    <property type="entry name" value="alpha/beta-Hydrolases"/>
    <property type="match status" value="1"/>
</dbReference>
<sequence>MKKFDNIIILHGCPPNEKMITPKNNRWMNWLENHLQKMGLNAIALDMPTSWNPKYTKWKKIFEKYPVTENTLLIGHSCGAAFLVRWLLESNKKVKKLILVAPAKVPEGDDDTRKDLYDFNLPFDATHISKEIVVFTSNDFPHHLKSLEMYKKTLKPRVIKLENKFHFLYFQMKTNEFPELLEEIVG</sequence>
<gene>
    <name evidence="1" type="ORF">A3C25_05730</name>
</gene>
<reference evidence="1 2" key="1">
    <citation type="journal article" date="2016" name="Nat. Commun.">
        <title>Thousands of microbial genomes shed light on interconnected biogeochemical processes in an aquifer system.</title>
        <authorList>
            <person name="Anantharaman K."/>
            <person name="Brown C.T."/>
            <person name="Hug L.A."/>
            <person name="Sharon I."/>
            <person name="Castelle C.J."/>
            <person name="Probst A.J."/>
            <person name="Thomas B.C."/>
            <person name="Singh A."/>
            <person name="Wilkins M.J."/>
            <person name="Karaoz U."/>
            <person name="Brodie E.L."/>
            <person name="Williams K.H."/>
            <person name="Hubbard S.S."/>
            <person name="Banfield J.F."/>
        </authorList>
    </citation>
    <scope>NUCLEOTIDE SEQUENCE [LARGE SCALE GENOMIC DNA]</scope>
</reference>
<dbReference type="Gene3D" id="3.40.50.1820">
    <property type="entry name" value="alpha/beta hydrolase"/>
    <property type="match status" value="1"/>
</dbReference>
<evidence type="ECO:0008006" key="3">
    <source>
        <dbReference type="Google" id="ProtNLM"/>
    </source>
</evidence>
<accession>A0A1F7H0H2</accession>
<dbReference type="AlphaFoldDB" id="A0A1F7H0H2"/>
<comment type="caution">
    <text evidence="1">The sequence shown here is derived from an EMBL/GenBank/DDBJ whole genome shotgun (WGS) entry which is preliminary data.</text>
</comment>
<dbReference type="Proteomes" id="UP000177913">
    <property type="component" value="Unassembled WGS sequence"/>
</dbReference>
<evidence type="ECO:0000313" key="2">
    <source>
        <dbReference type="Proteomes" id="UP000177913"/>
    </source>
</evidence>
<dbReference type="PANTHER" id="PTHR15394">
    <property type="entry name" value="SERINE HYDROLASE RBBP9"/>
    <property type="match status" value="1"/>
</dbReference>
<dbReference type="EMBL" id="MFZO01000024">
    <property type="protein sequence ID" value="OGK24900.1"/>
    <property type="molecule type" value="Genomic_DNA"/>
</dbReference>
<evidence type="ECO:0000313" key="1">
    <source>
        <dbReference type="EMBL" id="OGK24900.1"/>
    </source>
</evidence>
<dbReference type="Pfam" id="PF06821">
    <property type="entry name" value="Ser_hydrolase"/>
    <property type="match status" value="1"/>
</dbReference>
<dbReference type="InterPro" id="IPR010662">
    <property type="entry name" value="RBBP9/YdeN"/>
</dbReference>
<dbReference type="InterPro" id="IPR029058">
    <property type="entry name" value="AB_hydrolase_fold"/>
</dbReference>
<dbReference type="PANTHER" id="PTHR15394:SF3">
    <property type="entry name" value="SERINE HYDROLASE RBBP9"/>
    <property type="match status" value="1"/>
</dbReference>
<organism evidence="1 2">
    <name type="scientific">Candidatus Roizmanbacteria bacterium RIFCSPHIGHO2_02_FULL_38_11</name>
    <dbReference type="NCBI Taxonomy" id="1802039"/>
    <lineage>
        <taxon>Bacteria</taxon>
        <taxon>Candidatus Roizmaniibacteriota</taxon>
    </lineage>
</organism>
<dbReference type="GO" id="GO:0016787">
    <property type="term" value="F:hydrolase activity"/>
    <property type="evidence" value="ECO:0007669"/>
    <property type="project" value="InterPro"/>
</dbReference>
<proteinExistence type="predicted"/>
<name>A0A1F7H0H2_9BACT</name>
<protein>
    <recommendedName>
        <fullName evidence="3">Alpha/beta hydrolase</fullName>
    </recommendedName>
</protein>